<name>A0ACA9PQ88_9GLOM</name>
<dbReference type="EMBL" id="CAJVPW010027638">
    <property type="protein sequence ID" value="CAG8716164.1"/>
    <property type="molecule type" value="Genomic_DNA"/>
</dbReference>
<keyword evidence="2" id="KW-1185">Reference proteome</keyword>
<accession>A0ACA9PQ88</accession>
<gene>
    <name evidence="1" type="ORF">SPELUC_LOCUS12130</name>
</gene>
<proteinExistence type="predicted"/>
<reference evidence="1" key="1">
    <citation type="submission" date="2021-06" db="EMBL/GenBank/DDBJ databases">
        <authorList>
            <person name="Kallberg Y."/>
            <person name="Tangrot J."/>
            <person name="Rosling A."/>
        </authorList>
    </citation>
    <scope>NUCLEOTIDE SEQUENCE</scope>
    <source>
        <strain evidence="1">28 12/20/2015</strain>
    </source>
</reference>
<evidence type="ECO:0000313" key="2">
    <source>
        <dbReference type="Proteomes" id="UP000789366"/>
    </source>
</evidence>
<comment type="caution">
    <text evidence="1">The sequence shown here is derived from an EMBL/GenBank/DDBJ whole genome shotgun (WGS) entry which is preliminary data.</text>
</comment>
<sequence>QGAQYVGMGKDLYSDYPSARQVFEEADDALGFKLTKLMFEGHQKDLNQTQNAQPAILTTSIATLRVLE</sequence>
<organism evidence="1 2">
    <name type="scientific">Cetraspora pellucida</name>
    <dbReference type="NCBI Taxonomy" id="1433469"/>
    <lineage>
        <taxon>Eukaryota</taxon>
        <taxon>Fungi</taxon>
        <taxon>Fungi incertae sedis</taxon>
        <taxon>Mucoromycota</taxon>
        <taxon>Glomeromycotina</taxon>
        <taxon>Glomeromycetes</taxon>
        <taxon>Diversisporales</taxon>
        <taxon>Gigasporaceae</taxon>
        <taxon>Cetraspora</taxon>
    </lineage>
</organism>
<feature type="non-terminal residue" evidence="1">
    <location>
        <position position="1"/>
    </location>
</feature>
<dbReference type="Proteomes" id="UP000789366">
    <property type="component" value="Unassembled WGS sequence"/>
</dbReference>
<protein>
    <submittedName>
        <fullName evidence="1">13241_t:CDS:1</fullName>
    </submittedName>
</protein>
<feature type="non-terminal residue" evidence="1">
    <location>
        <position position="68"/>
    </location>
</feature>
<evidence type="ECO:0000313" key="1">
    <source>
        <dbReference type="EMBL" id="CAG8716164.1"/>
    </source>
</evidence>